<feature type="domain" description="Response regulatory" evidence="22">
    <location>
        <begin position="1067"/>
        <end position="1189"/>
    </location>
</feature>
<dbReference type="PROSITE" id="PS50112">
    <property type="entry name" value="PAS"/>
    <property type="match status" value="3"/>
</dbReference>
<evidence type="ECO:0000256" key="10">
    <source>
        <dbReference type="ARBA" id="ARBA00022777"/>
    </source>
</evidence>
<evidence type="ECO:0000256" key="12">
    <source>
        <dbReference type="ARBA" id="ARBA00022989"/>
    </source>
</evidence>
<evidence type="ECO:0000256" key="1">
    <source>
        <dbReference type="ARBA" id="ARBA00000085"/>
    </source>
</evidence>
<dbReference type="InterPro" id="IPR005467">
    <property type="entry name" value="His_kinase_dom"/>
</dbReference>
<dbReference type="InterPro" id="IPR003594">
    <property type="entry name" value="HATPase_dom"/>
</dbReference>
<dbReference type="Gene3D" id="3.30.565.10">
    <property type="entry name" value="Histidine kinase-like ATPase, C-terminal domain"/>
    <property type="match status" value="1"/>
</dbReference>
<comment type="function">
    <text evidence="15">Member of the two-component regulatory system BvgS/BvgA. Phosphorylates BvgA via a four-step phosphorelay in response to environmental signals.</text>
</comment>
<feature type="domain" description="PAC" evidence="24">
    <location>
        <begin position="750"/>
        <end position="802"/>
    </location>
</feature>
<dbReference type="CDD" id="cd17546">
    <property type="entry name" value="REC_hyHK_CKI1_RcsC-like"/>
    <property type="match status" value="2"/>
</dbReference>
<dbReference type="Pfam" id="PF13426">
    <property type="entry name" value="PAS_9"/>
    <property type="match status" value="1"/>
</dbReference>
<evidence type="ECO:0000259" key="25">
    <source>
        <dbReference type="PROSITE" id="PS50894"/>
    </source>
</evidence>
<dbReference type="PANTHER" id="PTHR45339:SF3">
    <property type="entry name" value="HISTIDINE KINASE"/>
    <property type="match status" value="1"/>
</dbReference>
<keyword evidence="7 20" id="KW-0812">Transmembrane</keyword>
<keyword evidence="27" id="KW-1185">Reference proteome</keyword>
<feature type="domain" description="HPt" evidence="25">
    <location>
        <begin position="1371"/>
        <end position="1469"/>
    </location>
</feature>
<dbReference type="SUPFAM" id="SSF47384">
    <property type="entry name" value="Homodimeric domain of signal transducing histidine kinase"/>
    <property type="match status" value="1"/>
</dbReference>
<keyword evidence="4" id="KW-1003">Cell membrane</keyword>
<feature type="modified residue" description="4-aspartylphosphate" evidence="18">
    <location>
        <position position="1119"/>
    </location>
</feature>
<evidence type="ECO:0000256" key="13">
    <source>
        <dbReference type="ARBA" id="ARBA00023012"/>
    </source>
</evidence>
<evidence type="ECO:0000256" key="14">
    <source>
        <dbReference type="ARBA" id="ARBA00023026"/>
    </source>
</evidence>
<dbReference type="NCBIfam" id="TIGR00229">
    <property type="entry name" value="sensory_box"/>
    <property type="match status" value="3"/>
</dbReference>
<dbReference type="SUPFAM" id="SSF103190">
    <property type="entry name" value="Sensory domain-like"/>
    <property type="match status" value="1"/>
</dbReference>
<dbReference type="GO" id="GO:0005886">
    <property type="term" value="C:plasma membrane"/>
    <property type="evidence" value="ECO:0007669"/>
    <property type="project" value="UniProtKB-SubCell"/>
</dbReference>
<dbReference type="RefSeq" id="WP_139236489.1">
    <property type="nucleotide sequence ID" value="NZ_FOTW01000012.1"/>
</dbReference>
<dbReference type="InterPro" id="IPR029151">
    <property type="entry name" value="Sensor-like_sf"/>
</dbReference>
<dbReference type="InterPro" id="IPR048760">
    <property type="entry name" value="VP0354-like_sensor_dom"/>
</dbReference>
<dbReference type="SUPFAM" id="SSF55785">
    <property type="entry name" value="PYP-like sensor domain (PAS domain)"/>
    <property type="match status" value="3"/>
</dbReference>
<dbReference type="InterPro" id="IPR003661">
    <property type="entry name" value="HisK_dim/P_dom"/>
</dbReference>
<feature type="domain" description="PAS" evidence="23">
    <location>
        <begin position="536"/>
        <end position="576"/>
    </location>
</feature>
<dbReference type="Gene3D" id="1.20.120.160">
    <property type="entry name" value="HPT domain"/>
    <property type="match status" value="1"/>
</dbReference>
<dbReference type="Gene3D" id="2.10.70.100">
    <property type="match status" value="1"/>
</dbReference>
<dbReference type="Pfam" id="PF01627">
    <property type="entry name" value="Hpt"/>
    <property type="match status" value="1"/>
</dbReference>
<dbReference type="InterPro" id="IPR008207">
    <property type="entry name" value="Sig_transdc_His_kin_Hpt_dom"/>
</dbReference>
<dbReference type="CDD" id="cd00130">
    <property type="entry name" value="PAS"/>
    <property type="match status" value="3"/>
</dbReference>
<dbReference type="Gene3D" id="3.40.50.2300">
    <property type="match status" value="2"/>
</dbReference>
<dbReference type="FunFam" id="3.30.565.10:FF:000010">
    <property type="entry name" value="Sensor histidine kinase RcsC"/>
    <property type="match status" value="1"/>
</dbReference>
<dbReference type="PRINTS" id="PR00344">
    <property type="entry name" value="BCTRLSENSOR"/>
</dbReference>
<dbReference type="Pfam" id="PF02518">
    <property type="entry name" value="HATPase_c"/>
    <property type="match status" value="1"/>
</dbReference>
<feature type="region of interest" description="Disordered" evidence="19">
    <location>
        <begin position="1"/>
        <end position="28"/>
    </location>
</feature>
<dbReference type="Pfam" id="PF08447">
    <property type="entry name" value="PAS_3"/>
    <property type="match status" value="1"/>
</dbReference>
<dbReference type="Gene3D" id="3.30.450.20">
    <property type="entry name" value="PAS domain"/>
    <property type="match status" value="4"/>
</dbReference>
<keyword evidence="10" id="KW-0418">Kinase</keyword>
<comment type="subcellular location">
    <subcellularLocation>
        <location evidence="2">Cell membrane</location>
        <topology evidence="2">Multi-pass membrane protein</topology>
    </subcellularLocation>
</comment>
<evidence type="ECO:0000256" key="3">
    <source>
        <dbReference type="ARBA" id="ARBA00012438"/>
    </source>
</evidence>
<keyword evidence="8" id="KW-0732">Signal</keyword>
<feature type="domain" description="PAS" evidence="23">
    <location>
        <begin position="386"/>
        <end position="441"/>
    </location>
</feature>
<dbReference type="InterPro" id="IPR013655">
    <property type="entry name" value="PAS_fold_3"/>
</dbReference>
<dbReference type="PROSITE" id="PS50894">
    <property type="entry name" value="HPT"/>
    <property type="match status" value="1"/>
</dbReference>
<evidence type="ECO:0000256" key="4">
    <source>
        <dbReference type="ARBA" id="ARBA00022475"/>
    </source>
</evidence>
<evidence type="ECO:0000256" key="9">
    <source>
        <dbReference type="ARBA" id="ARBA00022741"/>
    </source>
</evidence>
<evidence type="ECO:0000256" key="20">
    <source>
        <dbReference type="SAM" id="Phobius"/>
    </source>
</evidence>
<feature type="domain" description="Histidine kinase" evidence="21">
    <location>
        <begin position="820"/>
        <end position="1049"/>
    </location>
</feature>
<evidence type="ECO:0000259" key="24">
    <source>
        <dbReference type="PROSITE" id="PS50113"/>
    </source>
</evidence>
<evidence type="ECO:0000256" key="6">
    <source>
        <dbReference type="ARBA" id="ARBA00022679"/>
    </source>
</evidence>
<dbReference type="PROSITE" id="PS50110">
    <property type="entry name" value="RESPONSE_REGULATORY"/>
    <property type="match status" value="2"/>
</dbReference>
<dbReference type="Gene3D" id="1.10.287.130">
    <property type="match status" value="1"/>
</dbReference>
<dbReference type="CDD" id="cd00082">
    <property type="entry name" value="HisKA"/>
    <property type="match status" value="1"/>
</dbReference>
<keyword evidence="9" id="KW-0547">Nucleotide-binding</keyword>
<evidence type="ECO:0000259" key="23">
    <source>
        <dbReference type="PROSITE" id="PS50112"/>
    </source>
</evidence>
<evidence type="ECO:0000313" key="27">
    <source>
        <dbReference type="Proteomes" id="UP000199470"/>
    </source>
</evidence>
<accession>A0A1I4N4B5</accession>
<dbReference type="InterPro" id="IPR035965">
    <property type="entry name" value="PAS-like_dom_sf"/>
</dbReference>
<dbReference type="SMART" id="SM00387">
    <property type="entry name" value="HATPase_c"/>
    <property type="match status" value="1"/>
</dbReference>
<dbReference type="SMART" id="SM00086">
    <property type="entry name" value="PAC"/>
    <property type="match status" value="3"/>
</dbReference>
<dbReference type="OrthoDB" id="5290456at2"/>
<dbReference type="InterPro" id="IPR000014">
    <property type="entry name" value="PAS"/>
</dbReference>
<keyword evidence="11" id="KW-0067">ATP-binding</keyword>
<evidence type="ECO:0000259" key="21">
    <source>
        <dbReference type="PROSITE" id="PS50109"/>
    </source>
</evidence>
<evidence type="ECO:0000256" key="8">
    <source>
        <dbReference type="ARBA" id="ARBA00022729"/>
    </source>
</evidence>
<dbReference type="EMBL" id="FOTW01000012">
    <property type="protein sequence ID" value="SFM10156.1"/>
    <property type="molecule type" value="Genomic_DNA"/>
</dbReference>
<evidence type="ECO:0000256" key="7">
    <source>
        <dbReference type="ARBA" id="ARBA00022692"/>
    </source>
</evidence>
<feature type="domain" description="PAC" evidence="24">
    <location>
        <begin position="460"/>
        <end position="512"/>
    </location>
</feature>
<dbReference type="Pfam" id="PF21623">
    <property type="entry name" value="HK_sensor_dom_bact"/>
    <property type="match status" value="1"/>
</dbReference>
<dbReference type="SMART" id="SM00091">
    <property type="entry name" value="PAS"/>
    <property type="match status" value="3"/>
</dbReference>
<sequence length="1569" mass="168416">MRRPEKVTGTPPRRLSGIGAGAGADGPPRAWSRRPLRLAALLAGVLGVAALLALAVYAVGRHEAQSSLSQLEVRMNGRSTANINILVRQMEDLRRDVHFLASVPPMTGIVRASGNRGFDAEENTPLALWERRLERIFSAYAEARPDIFQVRLIGVANHGRELIRVERRGDVIVSVPAGQLQEKGDTEYMRAAVRLGVGQTYLSDLTLNRENGKVQMPPQATLRAATPVYDRAGVLFGVLVLNYDVNTIMSPLHANMPPDLRAYLVNGAGDFLLHPDAGRSYGFDLGQRWRWQDEFRPAAADQRLATNLRRYLSANGAVHAAERRVVLDPEAPQRDLRYVLVTDDEEVRAAEAAARANLLAAMLAGALVVGAAGYLYLRQRRKVYAYQARLSAIVENSLDAIVGKTLDGVVTSWNHGAEQMLGYSAEEALGQPLLALIVPSDGELEERAAMAGIAAGGGAHEFNATRRRKDGSTLAVSVLSSPIRTADGRLVGVAETVRDISGQVAASRRINELNATLEDQVRERTRQIESVTMLQRAILAHASYSIIATDTEGLIQLFNPAAERMLGYGAGEVLGRRTPAMLHDAGEVRARAAALSRELGREVAPGFEVFVAKARLGLDDEREWTYVRKDGSRFLAQLSVSALRGEDGAVNGYLGIASDVSAREEDRRKLVAARDQLQNAAEVAELGIWTWTLEGNLIEWNERMYQLYGVAPEQRQGGLDFERWRACVHPDDVDAVVAKLAGVLDASSVYDPVFRIRRPDGELRYVQGAASVERDAAGRPVRVLGINRDITVQQQAEEVLRLAKRAADGANQAKSEFLANMSHEIRSPMNAVLGMLALLKQTALDARQLDYAGKAEGAGRTLLAILNDILDFSRVEAGKLALDPQPFSIDRLLREAAVILSANVGAKDIEILYEIDPALPDRVVGDAMRLQQVLLNLAGNAVKFTERGEVALAVRLCALSADEQARHGAQALGLGFAIRDTGIGISPQQCRRIFEGFSQAEASTARRYGGSGLGLAISQRLVSLMHGTIEVASTPGQGSVFSFHIVCQPAEPAEPVARGGVRAQQLRCLLVDDNAHARAAMGSMLQRFGWQVDTASGGAQALALIERDDTPRHDVLFLDWSMPDMDGWETGRRIERMPAERRPAVIVTLSAHQREAFARCQELGQTALSTFVVKPVTASMLFDAAAQALAAGAAPLPGAPAPAPGRRPLAGVRLLLVEDHPINQQVAQELLSNAGAIVQTADDGRAAIAAVRHASPPFDCVLMDVQMPAMDGYAATRIIRRRLRQRELPIVAMTANAMDSDRALAFAAGMNDHVGKPFDLDQLIATILRHTGRAGAPAPAPAAAEAQGAALPELRRPGLNGAAALARFGGNALFYRRALEHFAAEVAVLPAPLGAAAAPARTAPTAAALHSLKGLAGTIGADELAEAALRMEDMLRAGRDADAAAGGADASGAGAAEWGQAHGRLLAAGRLAARSAGRLAGDLLAAEAPLPPPAPVAAQTLAARLETLRRQLAESNLDALALFEQLRYDLGERPPDGFADLNEAIERFDFALAVRRCEAILRQLQPAAT</sequence>
<dbReference type="Pfam" id="PF00072">
    <property type="entry name" value="Response_reg"/>
    <property type="match status" value="2"/>
</dbReference>
<evidence type="ECO:0000313" key="26">
    <source>
        <dbReference type="EMBL" id="SFM10156.1"/>
    </source>
</evidence>
<evidence type="ECO:0000256" key="2">
    <source>
        <dbReference type="ARBA" id="ARBA00004651"/>
    </source>
</evidence>
<dbReference type="InterPro" id="IPR013767">
    <property type="entry name" value="PAS_fold"/>
</dbReference>
<dbReference type="GO" id="GO:0005524">
    <property type="term" value="F:ATP binding"/>
    <property type="evidence" value="ECO:0007669"/>
    <property type="project" value="UniProtKB-KW"/>
</dbReference>
<feature type="modified residue" description="Phosphohistidine" evidence="17">
    <location>
        <position position="1410"/>
    </location>
</feature>
<dbReference type="InterPro" id="IPR036097">
    <property type="entry name" value="HisK_dim/P_sf"/>
</dbReference>
<dbReference type="GO" id="GO:0000155">
    <property type="term" value="F:phosphorelay sensor kinase activity"/>
    <property type="evidence" value="ECO:0007669"/>
    <property type="project" value="InterPro"/>
</dbReference>
<keyword evidence="12 20" id="KW-1133">Transmembrane helix</keyword>
<dbReference type="InterPro" id="IPR001610">
    <property type="entry name" value="PAC"/>
</dbReference>
<evidence type="ECO:0000256" key="15">
    <source>
        <dbReference type="ARBA" id="ARBA00058004"/>
    </source>
</evidence>
<dbReference type="EC" id="2.7.13.3" evidence="3"/>
<dbReference type="CDD" id="cd16922">
    <property type="entry name" value="HATPase_EvgS-ArcB-TorS-like"/>
    <property type="match status" value="1"/>
</dbReference>
<evidence type="ECO:0000259" key="22">
    <source>
        <dbReference type="PROSITE" id="PS50110"/>
    </source>
</evidence>
<evidence type="ECO:0000256" key="19">
    <source>
        <dbReference type="SAM" id="MobiDB-lite"/>
    </source>
</evidence>
<name>A0A1I4N4B5_9BURK</name>
<dbReference type="SUPFAM" id="SSF52172">
    <property type="entry name" value="CheY-like"/>
    <property type="match status" value="2"/>
</dbReference>
<dbReference type="PROSITE" id="PS50113">
    <property type="entry name" value="PAC"/>
    <property type="match status" value="3"/>
</dbReference>
<dbReference type="Pfam" id="PF00989">
    <property type="entry name" value="PAS"/>
    <property type="match status" value="1"/>
</dbReference>
<keyword evidence="5 18" id="KW-0597">Phosphoprotein</keyword>
<dbReference type="SMART" id="SM00388">
    <property type="entry name" value="HisKA"/>
    <property type="match status" value="1"/>
</dbReference>
<evidence type="ECO:0000256" key="11">
    <source>
        <dbReference type="ARBA" id="ARBA00022840"/>
    </source>
</evidence>
<evidence type="ECO:0000256" key="16">
    <source>
        <dbReference type="ARBA" id="ARBA00070152"/>
    </source>
</evidence>
<keyword evidence="13" id="KW-0902">Two-component regulatory system</keyword>
<gene>
    <name evidence="26" type="ORF">SAMN02982985_02750</name>
</gene>
<feature type="domain" description="PAS" evidence="23">
    <location>
        <begin position="673"/>
        <end position="747"/>
    </location>
</feature>
<feature type="modified residue" description="4-aspartylphosphate" evidence="18">
    <location>
        <position position="1264"/>
    </location>
</feature>
<keyword evidence="20" id="KW-0472">Membrane</keyword>
<keyword evidence="6" id="KW-0808">Transferase</keyword>
<organism evidence="26 27">
    <name type="scientific">Rugamonas rubra</name>
    <dbReference type="NCBI Taxonomy" id="758825"/>
    <lineage>
        <taxon>Bacteria</taxon>
        <taxon>Pseudomonadati</taxon>
        <taxon>Pseudomonadota</taxon>
        <taxon>Betaproteobacteria</taxon>
        <taxon>Burkholderiales</taxon>
        <taxon>Oxalobacteraceae</taxon>
        <taxon>Telluria group</taxon>
        <taxon>Rugamonas</taxon>
    </lineage>
</organism>
<dbReference type="SUPFAM" id="SSF47226">
    <property type="entry name" value="Histidine-containing phosphotransfer domain, HPT domain"/>
    <property type="match status" value="1"/>
</dbReference>
<dbReference type="InterPro" id="IPR000700">
    <property type="entry name" value="PAS-assoc_C"/>
</dbReference>
<feature type="domain" description="PAC" evidence="24">
    <location>
        <begin position="620"/>
        <end position="672"/>
    </location>
</feature>
<feature type="transmembrane region" description="Helical" evidence="20">
    <location>
        <begin position="38"/>
        <end position="60"/>
    </location>
</feature>
<comment type="catalytic activity">
    <reaction evidence="1">
        <text>ATP + protein L-histidine = ADP + protein N-phospho-L-histidine.</text>
        <dbReference type="EC" id="2.7.13.3"/>
    </reaction>
</comment>
<dbReference type="InterPro" id="IPR036890">
    <property type="entry name" value="HATPase_C_sf"/>
</dbReference>
<dbReference type="PROSITE" id="PS50109">
    <property type="entry name" value="HIS_KIN"/>
    <property type="match status" value="1"/>
</dbReference>
<evidence type="ECO:0000256" key="5">
    <source>
        <dbReference type="ARBA" id="ARBA00022553"/>
    </source>
</evidence>
<evidence type="ECO:0000256" key="17">
    <source>
        <dbReference type="PROSITE-ProRule" id="PRU00110"/>
    </source>
</evidence>
<dbReference type="Pfam" id="PF00512">
    <property type="entry name" value="HisKA"/>
    <property type="match status" value="1"/>
</dbReference>
<evidence type="ECO:0000256" key="18">
    <source>
        <dbReference type="PROSITE-ProRule" id="PRU00169"/>
    </source>
</evidence>
<dbReference type="InterPro" id="IPR011006">
    <property type="entry name" value="CheY-like_superfamily"/>
</dbReference>
<dbReference type="GO" id="GO:0006355">
    <property type="term" value="P:regulation of DNA-templated transcription"/>
    <property type="evidence" value="ECO:0007669"/>
    <property type="project" value="InterPro"/>
</dbReference>
<dbReference type="InterPro" id="IPR001789">
    <property type="entry name" value="Sig_transdc_resp-reg_receiver"/>
</dbReference>
<dbReference type="SMART" id="SM00448">
    <property type="entry name" value="REC"/>
    <property type="match status" value="2"/>
</dbReference>
<dbReference type="STRING" id="758825.SAMN02982985_02750"/>
<dbReference type="Proteomes" id="UP000199470">
    <property type="component" value="Unassembled WGS sequence"/>
</dbReference>
<dbReference type="InterPro" id="IPR004358">
    <property type="entry name" value="Sig_transdc_His_kin-like_C"/>
</dbReference>
<reference evidence="26 27" key="1">
    <citation type="submission" date="2016-10" db="EMBL/GenBank/DDBJ databases">
        <authorList>
            <person name="de Groot N.N."/>
        </authorList>
    </citation>
    <scope>NUCLEOTIDE SEQUENCE [LARGE SCALE GENOMIC DNA]</scope>
    <source>
        <strain evidence="26 27">ATCC 43154</strain>
    </source>
</reference>
<proteinExistence type="predicted"/>
<dbReference type="SUPFAM" id="SSF55874">
    <property type="entry name" value="ATPase domain of HSP90 chaperone/DNA topoisomerase II/histidine kinase"/>
    <property type="match status" value="1"/>
</dbReference>
<dbReference type="InterPro" id="IPR036641">
    <property type="entry name" value="HPT_dom_sf"/>
</dbReference>
<protein>
    <recommendedName>
        <fullName evidence="16">Virulence sensor protein BvgS</fullName>
        <ecNumber evidence="3">2.7.13.3</ecNumber>
    </recommendedName>
</protein>
<keyword evidence="14" id="KW-0843">Virulence</keyword>
<dbReference type="PANTHER" id="PTHR45339">
    <property type="entry name" value="HYBRID SIGNAL TRANSDUCTION HISTIDINE KINASE J"/>
    <property type="match status" value="1"/>
</dbReference>
<feature type="domain" description="Response regulatory" evidence="22">
    <location>
        <begin position="1213"/>
        <end position="1331"/>
    </location>
</feature>